<dbReference type="InterPro" id="IPR000209">
    <property type="entry name" value="Peptidase_S8/S53_dom"/>
</dbReference>
<dbReference type="PROSITE" id="PS51892">
    <property type="entry name" value="SUBTILASE"/>
    <property type="match status" value="1"/>
</dbReference>
<accession>A0AAN7CNR2</accession>
<keyword evidence="3 5" id="KW-0378">Hydrolase</keyword>
<evidence type="ECO:0000256" key="7">
    <source>
        <dbReference type="SAM" id="SignalP"/>
    </source>
</evidence>
<comment type="similarity">
    <text evidence="1 5 6">Belongs to the peptidase S8 family.</text>
</comment>
<dbReference type="Proteomes" id="UP001303647">
    <property type="component" value="Unassembled WGS sequence"/>
</dbReference>
<dbReference type="CDD" id="cd04077">
    <property type="entry name" value="Peptidases_S8_PCSK9_ProteinaseK_like"/>
    <property type="match status" value="1"/>
</dbReference>
<evidence type="ECO:0000256" key="1">
    <source>
        <dbReference type="ARBA" id="ARBA00011073"/>
    </source>
</evidence>
<dbReference type="SUPFAM" id="SSF52743">
    <property type="entry name" value="Subtilisin-like"/>
    <property type="match status" value="1"/>
</dbReference>
<dbReference type="Gene3D" id="3.30.70.80">
    <property type="entry name" value="Peptidase S8 propeptide/proteinase inhibitor I9"/>
    <property type="match status" value="1"/>
</dbReference>
<feature type="signal peptide" evidence="7">
    <location>
        <begin position="1"/>
        <end position="21"/>
    </location>
</feature>
<dbReference type="PANTHER" id="PTHR43806">
    <property type="entry name" value="PEPTIDASE S8"/>
    <property type="match status" value="1"/>
</dbReference>
<protein>
    <submittedName>
        <fullName evidence="9">Serine protease</fullName>
    </submittedName>
</protein>
<organism evidence="9 10">
    <name type="scientific">Corynascus novoguineensis</name>
    <dbReference type="NCBI Taxonomy" id="1126955"/>
    <lineage>
        <taxon>Eukaryota</taxon>
        <taxon>Fungi</taxon>
        <taxon>Dikarya</taxon>
        <taxon>Ascomycota</taxon>
        <taxon>Pezizomycotina</taxon>
        <taxon>Sordariomycetes</taxon>
        <taxon>Sordariomycetidae</taxon>
        <taxon>Sordariales</taxon>
        <taxon>Chaetomiaceae</taxon>
        <taxon>Corynascus</taxon>
    </lineage>
</organism>
<dbReference type="InterPro" id="IPR050131">
    <property type="entry name" value="Peptidase_S8_subtilisin-like"/>
</dbReference>
<dbReference type="AlphaFoldDB" id="A0AAN7CNR2"/>
<dbReference type="InterPro" id="IPR015500">
    <property type="entry name" value="Peptidase_S8_subtilisin-rel"/>
</dbReference>
<dbReference type="PRINTS" id="PR00723">
    <property type="entry name" value="SUBTILISIN"/>
</dbReference>
<keyword evidence="10" id="KW-1185">Reference proteome</keyword>
<dbReference type="InterPro" id="IPR036852">
    <property type="entry name" value="Peptidase_S8/S53_dom_sf"/>
</dbReference>
<feature type="domain" description="Peptidase S8/S53" evidence="8">
    <location>
        <begin position="161"/>
        <end position="394"/>
    </location>
</feature>
<evidence type="ECO:0000313" key="10">
    <source>
        <dbReference type="Proteomes" id="UP001303647"/>
    </source>
</evidence>
<dbReference type="SUPFAM" id="SSF54897">
    <property type="entry name" value="Protease propeptides/inhibitors"/>
    <property type="match status" value="1"/>
</dbReference>
<gene>
    <name evidence="9" type="ORF">C7999DRAFT_16309</name>
</gene>
<keyword evidence="2 5" id="KW-0645">Protease</keyword>
<feature type="active site" description="Charge relay system" evidence="5">
    <location>
        <position position="359"/>
    </location>
</feature>
<dbReference type="FunFam" id="3.40.50.200:FF:000007">
    <property type="entry name" value="Subtilisin-like serine protease"/>
    <property type="match status" value="1"/>
</dbReference>
<dbReference type="Gene3D" id="3.40.50.200">
    <property type="entry name" value="Peptidase S8/S53 domain"/>
    <property type="match status" value="1"/>
</dbReference>
<dbReference type="InterPro" id="IPR023828">
    <property type="entry name" value="Peptidase_S8_Ser-AS"/>
</dbReference>
<evidence type="ECO:0000256" key="3">
    <source>
        <dbReference type="ARBA" id="ARBA00022801"/>
    </source>
</evidence>
<dbReference type="InterPro" id="IPR037045">
    <property type="entry name" value="S8pro/Inhibitor_I9_sf"/>
</dbReference>
<feature type="active site" description="Charge relay system" evidence="5">
    <location>
        <position position="170"/>
    </location>
</feature>
<evidence type="ECO:0000259" key="8">
    <source>
        <dbReference type="Pfam" id="PF00082"/>
    </source>
</evidence>
<keyword evidence="4 5" id="KW-0720">Serine protease</keyword>
<reference evidence="9" key="2">
    <citation type="submission" date="2023-05" db="EMBL/GenBank/DDBJ databases">
        <authorList>
            <consortium name="Lawrence Berkeley National Laboratory"/>
            <person name="Steindorff A."/>
            <person name="Hensen N."/>
            <person name="Bonometti L."/>
            <person name="Westerberg I."/>
            <person name="Brannstrom I.O."/>
            <person name="Guillou S."/>
            <person name="Cros-Aarteil S."/>
            <person name="Calhoun S."/>
            <person name="Haridas S."/>
            <person name="Kuo A."/>
            <person name="Mondo S."/>
            <person name="Pangilinan J."/>
            <person name="Riley R."/>
            <person name="Labutti K."/>
            <person name="Andreopoulos B."/>
            <person name="Lipzen A."/>
            <person name="Chen C."/>
            <person name="Yanf M."/>
            <person name="Daum C."/>
            <person name="Ng V."/>
            <person name="Clum A."/>
            <person name="Ohm R."/>
            <person name="Martin F."/>
            <person name="Silar P."/>
            <person name="Natvig D."/>
            <person name="Lalanne C."/>
            <person name="Gautier V."/>
            <person name="Ament-Velasquez S.L."/>
            <person name="Kruys A."/>
            <person name="Hutchinson M.I."/>
            <person name="Powell A.J."/>
            <person name="Barry K."/>
            <person name="Miller A.N."/>
            <person name="Grigoriev I.V."/>
            <person name="Debuchy R."/>
            <person name="Gladieux P."/>
            <person name="Thoren M.H."/>
            <person name="Johannesson H."/>
        </authorList>
    </citation>
    <scope>NUCLEOTIDE SEQUENCE</scope>
    <source>
        <strain evidence="9">CBS 359.72</strain>
    </source>
</reference>
<name>A0AAN7CNR2_9PEZI</name>
<feature type="active site" description="Charge relay system" evidence="5">
    <location>
        <position position="202"/>
    </location>
</feature>
<evidence type="ECO:0000256" key="4">
    <source>
        <dbReference type="ARBA" id="ARBA00022825"/>
    </source>
</evidence>
<feature type="chain" id="PRO_5042846935" evidence="7">
    <location>
        <begin position="22"/>
        <end position="412"/>
    </location>
</feature>
<dbReference type="InterPro" id="IPR023827">
    <property type="entry name" value="Peptidase_S8_Asp-AS"/>
</dbReference>
<dbReference type="InterPro" id="IPR034193">
    <property type="entry name" value="PCSK9_ProteinaseK-like"/>
</dbReference>
<keyword evidence="7" id="KW-0732">Signal</keyword>
<comment type="caution">
    <text evidence="9">The sequence shown here is derived from an EMBL/GenBank/DDBJ whole genome shotgun (WGS) entry which is preliminary data.</text>
</comment>
<sequence length="412" mass="43212">MELAALFLGLATSIVFPVASALAPIRNAGVLEELVVPDTYIIKYKANVGAQWRDEHEQRIASTAINGGGGGILGTFNVLDLQGYIAKMSASDLDDLRDNDGLIDYIEKDTIVKAAAVTAKPRQLDPSPGVLTQDNAPWGLARISHRFPIHLSDYHYSSTAGEGTYVYVIDTGVRISHEEFGGRTEWGTNFLPSSADTDGAGHGTHVAGVIGGETYGVAKNTTIIAVKVLDDAGMGTMSTLLRGLDWAVSDARRRGVAQKSVINLSLSGSFSQAGNDAVQAATDAGITVVVAAGNENQDVANWSPGSAPSAITVGAIGRNDRRANFSNWGTDVDIFAPGVDIVSAWHTSDDAQYLMSGTSMAGPHVAGLAAYYIARDGISGSAVRQRILEAATEGVGDRKLGADRIAYNGEGF</sequence>
<evidence type="ECO:0000256" key="5">
    <source>
        <dbReference type="PROSITE-ProRule" id="PRU01240"/>
    </source>
</evidence>
<dbReference type="GO" id="GO:0004252">
    <property type="term" value="F:serine-type endopeptidase activity"/>
    <property type="evidence" value="ECO:0007669"/>
    <property type="project" value="UniProtKB-UniRule"/>
</dbReference>
<evidence type="ECO:0000256" key="2">
    <source>
        <dbReference type="ARBA" id="ARBA00022670"/>
    </source>
</evidence>
<dbReference type="PROSITE" id="PS00138">
    <property type="entry name" value="SUBTILASE_SER"/>
    <property type="match status" value="1"/>
</dbReference>
<dbReference type="PANTHER" id="PTHR43806:SF11">
    <property type="entry name" value="CEREVISIN-RELATED"/>
    <property type="match status" value="1"/>
</dbReference>
<reference evidence="9" key="1">
    <citation type="journal article" date="2023" name="Mol. Phylogenet. Evol.">
        <title>Genome-scale phylogeny and comparative genomics of the fungal order Sordariales.</title>
        <authorList>
            <person name="Hensen N."/>
            <person name="Bonometti L."/>
            <person name="Westerberg I."/>
            <person name="Brannstrom I.O."/>
            <person name="Guillou S."/>
            <person name="Cros-Aarteil S."/>
            <person name="Calhoun S."/>
            <person name="Haridas S."/>
            <person name="Kuo A."/>
            <person name="Mondo S."/>
            <person name="Pangilinan J."/>
            <person name="Riley R."/>
            <person name="LaButti K."/>
            <person name="Andreopoulos B."/>
            <person name="Lipzen A."/>
            <person name="Chen C."/>
            <person name="Yan M."/>
            <person name="Daum C."/>
            <person name="Ng V."/>
            <person name="Clum A."/>
            <person name="Steindorff A."/>
            <person name="Ohm R.A."/>
            <person name="Martin F."/>
            <person name="Silar P."/>
            <person name="Natvig D.O."/>
            <person name="Lalanne C."/>
            <person name="Gautier V."/>
            <person name="Ament-Velasquez S.L."/>
            <person name="Kruys A."/>
            <person name="Hutchinson M.I."/>
            <person name="Powell A.J."/>
            <person name="Barry K."/>
            <person name="Miller A.N."/>
            <person name="Grigoriev I.V."/>
            <person name="Debuchy R."/>
            <person name="Gladieux P."/>
            <person name="Hiltunen Thoren M."/>
            <person name="Johannesson H."/>
        </authorList>
    </citation>
    <scope>NUCLEOTIDE SEQUENCE</scope>
    <source>
        <strain evidence="9">CBS 359.72</strain>
    </source>
</reference>
<dbReference type="PROSITE" id="PS00137">
    <property type="entry name" value="SUBTILASE_HIS"/>
    <property type="match status" value="1"/>
</dbReference>
<proteinExistence type="inferred from homology"/>
<evidence type="ECO:0000256" key="6">
    <source>
        <dbReference type="RuleBase" id="RU003355"/>
    </source>
</evidence>
<dbReference type="Pfam" id="PF00082">
    <property type="entry name" value="Peptidase_S8"/>
    <property type="match status" value="1"/>
</dbReference>
<dbReference type="EMBL" id="MU857699">
    <property type="protein sequence ID" value="KAK4245511.1"/>
    <property type="molecule type" value="Genomic_DNA"/>
</dbReference>
<dbReference type="GO" id="GO:0006508">
    <property type="term" value="P:proteolysis"/>
    <property type="evidence" value="ECO:0007669"/>
    <property type="project" value="UniProtKB-KW"/>
</dbReference>
<dbReference type="PROSITE" id="PS00136">
    <property type="entry name" value="SUBTILASE_ASP"/>
    <property type="match status" value="1"/>
</dbReference>
<evidence type="ECO:0000313" key="9">
    <source>
        <dbReference type="EMBL" id="KAK4245511.1"/>
    </source>
</evidence>
<dbReference type="InterPro" id="IPR022398">
    <property type="entry name" value="Peptidase_S8_His-AS"/>
</dbReference>